<evidence type="ECO:0000259" key="1">
    <source>
        <dbReference type="Pfam" id="PF02900"/>
    </source>
</evidence>
<dbReference type="EMBL" id="BMYK01000007">
    <property type="protein sequence ID" value="GHC84566.1"/>
    <property type="molecule type" value="Genomic_DNA"/>
</dbReference>
<name>A0ABQ3G252_9BURK</name>
<dbReference type="InterPro" id="IPR004183">
    <property type="entry name" value="Xdiol_dOase_suB"/>
</dbReference>
<reference evidence="3" key="1">
    <citation type="journal article" date="2019" name="Int. J. Syst. Evol. Microbiol.">
        <title>The Global Catalogue of Microorganisms (GCM) 10K type strain sequencing project: providing services to taxonomists for standard genome sequencing and annotation.</title>
        <authorList>
            <consortium name="The Broad Institute Genomics Platform"/>
            <consortium name="The Broad Institute Genome Sequencing Center for Infectious Disease"/>
            <person name="Wu L."/>
            <person name="Ma J."/>
        </authorList>
    </citation>
    <scope>NUCLEOTIDE SEQUENCE [LARGE SCALE GENOMIC DNA]</scope>
    <source>
        <strain evidence="3">KCTC 23314</strain>
    </source>
</reference>
<dbReference type="RefSeq" id="WP_189687665.1">
    <property type="nucleotide sequence ID" value="NZ_BMYK01000007.1"/>
</dbReference>
<protein>
    <submittedName>
        <fullName evidence="2">Dioxygenase</fullName>
    </submittedName>
</protein>
<feature type="domain" description="Extradiol ring-cleavage dioxygenase class III enzyme subunit B" evidence="1">
    <location>
        <begin position="8"/>
        <end position="286"/>
    </location>
</feature>
<comment type="caution">
    <text evidence="2">The sequence shown here is derived from an EMBL/GenBank/DDBJ whole genome shotgun (WGS) entry which is preliminary data.</text>
</comment>
<proteinExistence type="predicted"/>
<evidence type="ECO:0000313" key="3">
    <source>
        <dbReference type="Proteomes" id="UP000626210"/>
    </source>
</evidence>
<keyword evidence="2" id="KW-0560">Oxidoreductase</keyword>
<organism evidence="2 3">
    <name type="scientific">Pseudorhodoferax aquiterrae</name>
    <dbReference type="NCBI Taxonomy" id="747304"/>
    <lineage>
        <taxon>Bacteria</taxon>
        <taxon>Pseudomonadati</taxon>
        <taxon>Pseudomonadota</taxon>
        <taxon>Betaproteobacteria</taxon>
        <taxon>Burkholderiales</taxon>
        <taxon>Comamonadaceae</taxon>
    </lineage>
</organism>
<dbReference type="Pfam" id="PF02900">
    <property type="entry name" value="LigB"/>
    <property type="match status" value="1"/>
</dbReference>
<keyword evidence="2" id="KW-0223">Dioxygenase</keyword>
<gene>
    <name evidence="2" type="ORF">GCM10007320_29140</name>
</gene>
<sequence>MTGQIAGAAIVSHHPGLMQCEEFRRAMGAGEDSDLIAGYARLREKIAAARPDVVMVFDSHWFTTGYHLVDGGARYSGTYISDEMPWYLHGVPFAYRGHPRLARALEAASRARQGHVRVIDHPDLGRHYATVNLVKQLRLELDDTPVVTVSSCQNCRWEQFLQSGEDIAEGIRASGLRVVLLASGALSHKFNGIDWKPKHPRIFHESNVSSEENIASDKQAIALMAEGRHDEILARWDSDYRTKPWEAFGAHYLQMLGAMGGAACRARGEALSAYENARGTGNIHIWFGTEHA</sequence>
<dbReference type="Proteomes" id="UP000626210">
    <property type="component" value="Unassembled WGS sequence"/>
</dbReference>
<evidence type="ECO:0000313" key="2">
    <source>
        <dbReference type="EMBL" id="GHC84566.1"/>
    </source>
</evidence>
<accession>A0ABQ3G252</accession>
<dbReference type="SUPFAM" id="SSF53213">
    <property type="entry name" value="LigB-like"/>
    <property type="match status" value="1"/>
</dbReference>
<dbReference type="GO" id="GO:0051213">
    <property type="term" value="F:dioxygenase activity"/>
    <property type="evidence" value="ECO:0007669"/>
    <property type="project" value="UniProtKB-KW"/>
</dbReference>
<keyword evidence="3" id="KW-1185">Reference proteome</keyword>
<dbReference type="Gene3D" id="3.40.830.10">
    <property type="entry name" value="LigB-like"/>
    <property type="match status" value="1"/>
</dbReference>